<gene>
    <name evidence="12" type="ORF">AB4Y30_14420</name>
</gene>
<keyword evidence="5" id="KW-0808">Transferase</keyword>
<keyword evidence="4" id="KW-0597">Phosphoprotein</keyword>
<comment type="catalytic activity">
    <reaction evidence="1">
        <text>ATP + protein L-histidine = ADP + protein N-phospho-L-histidine.</text>
        <dbReference type="EC" id="2.7.13.3"/>
    </reaction>
</comment>
<dbReference type="GO" id="GO:0004721">
    <property type="term" value="F:phosphoprotein phosphatase activity"/>
    <property type="evidence" value="ECO:0007669"/>
    <property type="project" value="TreeGrafter"/>
</dbReference>
<dbReference type="PROSITE" id="PS50109">
    <property type="entry name" value="HIS_KIN"/>
    <property type="match status" value="1"/>
</dbReference>
<dbReference type="EC" id="2.7.13.3" evidence="3"/>
<dbReference type="Gene3D" id="6.10.340.10">
    <property type="match status" value="1"/>
</dbReference>
<keyword evidence="6" id="KW-0547">Nucleotide-binding</keyword>
<dbReference type="InterPro" id="IPR050351">
    <property type="entry name" value="BphY/WalK/GraS-like"/>
</dbReference>
<dbReference type="Pfam" id="PF02518">
    <property type="entry name" value="HATPase_c"/>
    <property type="match status" value="1"/>
</dbReference>
<dbReference type="GO" id="GO:0016036">
    <property type="term" value="P:cellular response to phosphate starvation"/>
    <property type="evidence" value="ECO:0007669"/>
    <property type="project" value="TreeGrafter"/>
</dbReference>
<dbReference type="CDD" id="cd00082">
    <property type="entry name" value="HisKA"/>
    <property type="match status" value="1"/>
</dbReference>
<reference evidence="12" key="1">
    <citation type="submission" date="2024-07" db="EMBL/GenBank/DDBJ databases">
        <title>Halotolerant mesophilic bacterium Ornithinibacillus sp. 4-3, sp. nov., isolated from soil.</title>
        <authorList>
            <person name="Sidarenka A.V."/>
            <person name="Guliayeva D.E."/>
            <person name="Leanovich S.I."/>
            <person name="Hileuskaya K.S."/>
            <person name="Akhremchuk A.E."/>
            <person name="Sikolenko M.A."/>
            <person name="Valentovich L.N."/>
        </authorList>
    </citation>
    <scope>NUCLEOTIDE SEQUENCE</scope>
    <source>
        <strain evidence="12">4-3</strain>
    </source>
</reference>
<evidence type="ECO:0000256" key="10">
    <source>
        <dbReference type="SAM" id="Phobius"/>
    </source>
</evidence>
<dbReference type="RefSeq" id="WP_368652916.1">
    <property type="nucleotide sequence ID" value="NZ_CP162599.1"/>
</dbReference>
<evidence type="ECO:0000256" key="6">
    <source>
        <dbReference type="ARBA" id="ARBA00022741"/>
    </source>
</evidence>
<evidence type="ECO:0000256" key="1">
    <source>
        <dbReference type="ARBA" id="ARBA00000085"/>
    </source>
</evidence>
<dbReference type="GO" id="GO:0005886">
    <property type="term" value="C:plasma membrane"/>
    <property type="evidence" value="ECO:0007669"/>
    <property type="project" value="TreeGrafter"/>
</dbReference>
<proteinExistence type="predicted"/>
<dbReference type="InterPro" id="IPR003661">
    <property type="entry name" value="HisK_dim/P_dom"/>
</dbReference>
<keyword evidence="8" id="KW-0067">ATP-binding</keyword>
<dbReference type="InterPro" id="IPR004358">
    <property type="entry name" value="Sig_transdc_His_kin-like_C"/>
</dbReference>
<dbReference type="SUPFAM" id="SSF47384">
    <property type="entry name" value="Homodimeric domain of signal transducing histidine kinase"/>
    <property type="match status" value="1"/>
</dbReference>
<evidence type="ECO:0000256" key="8">
    <source>
        <dbReference type="ARBA" id="ARBA00022840"/>
    </source>
</evidence>
<dbReference type="InterPro" id="IPR003594">
    <property type="entry name" value="HATPase_dom"/>
</dbReference>
<dbReference type="GO" id="GO:0000155">
    <property type="term" value="F:phosphorelay sensor kinase activity"/>
    <property type="evidence" value="ECO:0007669"/>
    <property type="project" value="InterPro"/>
</dbReference>
<feature type="transmembrane region" description="Helical" evidence="10">
    <location>
        <begin position="31"/>
        <end position="50"/>
    </location>
</feature>
<dbReference type="EMBL" id="CP162599">
    <property type="protein sequence ID" value="XDK32195.1"/>
    <property type="molecule type" value="Genomic_DNA"/>
</dbReference>
<dbReference type="PANTHER" id="PTHR45453:SF1">
    <property type="entry name" value="PHOSPHATE REGULON SENSOR PROTEIN PHOR"/>
    <property type="match status" value="1"/>
</dbReference>
<organism evidence="12">
    <name type="scientific">Ornithinibacillus sp. 4-3</name>
    <dbReference type="NCBI Taxonomy" id="3231488"/>
    <lineage>
        <taxon>Bacteria</taxon>
        <taxon>Bacillati</taxon>
        <taxon>Bacillota</taxon>
        <taxon>Bacilli</taxon>
        <taxon>Bacillales</taxon>
        <taxon>Bacillaceae</taxon>
        <taxon>Ornithinibacillus</taxon>
    </lineage>
</organism>
<dbReference type="GO" id="GO:0005524">
    <property type="term" value="F:ATP binding"/>
    <property type="evidence" value="ECO:0007669"/>
    <property type="project" value="UniProtKB-KW"/>
</dbReference>
<dbReference type="InterPro" id="IPR036097">
    <property type="entry name" value="HisK_dim/P_sf"/>
</dbReference>
<name>A0AB39HPJ2_9BACI</name>
<keyword evidence="10" id="KW-0812">Transmembrane</keyword>
<keyword evidence="7 12" id="KW-0418">Kinase</keyword>
<evidence type="ECO:0000256" key="2">
    <source>
        <dbReference type="ARBA" id="ARBA00004370"/>
    </source>
</evidence>
<dbReference type="SMART" id="SM00388">
    <property type="entry name" value="HisKA"/>
    <property type="match status" value="1"/>
</dbReference>
<dbReference type="CDD" id="cd00075">
    <property type="entry name" value="HATPase"/>
    <property type="match status" value="1"/>
</dbReference>
<dbReference type="Pfam" id="PF00512">
    <property type="entry name" value="HisKA"/>
    <property type="match status" value="1"/>
</dbReference>
<dbReference type="SUPFAM" id="SSF55874">
    <property type="entry name" value="ATPase domain of HSP90 chaperone/DNA topoisomerase II/histidine kinase"/>
    <property type="match status" value="1"/>
</dbReference>
<evidence type="ECO:0000256" key="9">
    <source>
        <dbReference type="ARBA" id="ARBA00023012"/>
    </source>
</evidence>
<dbReference type="AlphaFoldDB" id="A0AB39HPJ2"/>
<accession>A0AB39HPJ2</accession>
<feature type="domain" description="Histidine kinase" evidence="11">
    <location>
        <begin position="119"/>
        <end position="332"/>
    </location>
</feature>
<evidence type="ECO:0000256" key="5">
    <source>
        <dbReference type="ARBA" id="ARBA00022679"/>
    </source>
</evidence>
<sequence length="339" mass="38741">MLRNQEYRVFLIIIIFISLLAVIFTSLYTEFAVVIVAITSILLISAMLIFTNWRYRRIKQLSSYLRKISAGDYRLDVRDNHEGELSILKSDIYKVTKMLSDHQSLLQEDKIQLMDAISDISHQLKTPLTSMTVMTDLLKQDNLPQEKRIEFVHHIQTQLERIEWLVSSLLTLSKIDAGAIQFKEDPIYVKDIIDSLLDSLAIPIEIKELDININGSETASFQGDEKWTKEALLNIMKNNIEHLAEGGKISISFEENPLYTEIVIRDNGQGISKEDLPYIFKRFYRGKNANENSVGIGLAIAHQIITKQNGAIDVTSQAGIGTTFHVKLYHVHKEVVHKE</sequence>
<evidence type="ECO:0000256" key="3">
    <source>
        <dbReference type="ARBA" id="ARBA00012438"/>
    </source>
</evidence>
<dbReference type="Gene3D" id="3.30.565.10">
    <property type="entry name" value="Histidine kinase-like ATPase, C-terminal domain"/>
    <property type="match status" value="1"/>
</dbReference>
<feature type="transmembrane region" description="Helical" evidence="10">
    <location>
        <begin position="7"/>
        <end position="25"/>
    </location>
</feature>
<dbReference type="PANTHER" id="PTHR45453">
    <property type="entry name" value="PHOSPHATE REGULON SENSOR PROTEIN PHOR"/>
    <property type="match status" value="1"/>
</dbReference>
<evidence type="ECO:0000256" key="7">
    <source>
        <dbReference type="ARBA" id="ARBA00022777"/>
    </source>
</evidence>
<dbReference type="InterPro" id="IPR036890">
    <property type="entry name" value="HATPase_C_sf"/>
</dbReference>
<comment type="subcellular location">
    <subcellularLocation>
        <location evidence="2">Membrane</location>
    </subcellularLocation>
</comment>
<dbReference type="SMART" id="SM00387">
    <property type="entry name" value="HATPase_c"/>
    <property type="match status" value="1"/>
</dbReference>
<evidence type="ECO:0000256" key="4">
    <source>
        <dbReference type="ARBA" id="ARBA00022553"/>
    </source>
</evidence>
<keyword evidence="10" id="KW-1133">Transmembrane helix</keyword>
<dbReference type="InterPro" id="IPR005467">
    <property type="entry name" value="His_kinase_dom"/>
</dbReference>
<keyword evidence="10" id="KW-0472">Membrane</keyword>
<evidence type="ECO:0000313" key="12">
    <source>
        <dbReference type="EMBL" id="XDK32195.1"/>
    </source>
</evidence>
<evidence type="ECO:0000259" key="11">
    <source>
        <dbReference type="PROSITE" id="PS50109"/>
    </source>
</evidence>
<dbReference type="PRINTS" id="PR00344">
    <property type="entry name" value="BCTRLSENSOR"/>
</dbReference>
<dbReference type="Gene3D" id="1.10.287.130">
    <property type="match status" value="1"/>
</dbReference>
<keyword evidence="9" id="KW-0902">Two-component regulatory system</keyword>
<protein>
    <recommendedName>
        <fullName evidence="3">histidine kinase</fullName>
        <ecNumber evidence="3">2.7.13.3</ecNumber>
    </recommendedName>
</protein>